<evidence type="ECO:0000313" key="1">
    <source>
        <dbReference type="EMBL" id="KAJ6223872.1"/>
    </source>
</evidence>
<keyword evidence="2" id="KW-1185">Reference proteome</keyword>
<sequence>MDKRTTIIILLSILFSIALSRRIRLPILLRSPKIECNLKTDECGINKSLDQFTLYSNSSYYIAGRCEYYQFNIDSNGSPNRSAKFETMFFPNLESRRGCLHLEDNVQGRNTFILIVHQRTRIGAGRVIYTDHVVATPYWSQRNIEVSLGDEEESQFIVQVLCQYCSPGAKYSISRISFKWEACNFKP</sequence>
<dbReference type="EMBL" id="JAPWDV010000001">
    <property type="protein sequence ID" value="KAJ6223872.1"/>
    <property type="molecule type" value="Genomic_DNA"/>
</dbReference>
<protein>
    <submittedName>
        <fullName evidence="1">Uncharacterized protein</fullName>
    </submittedName>
</protein>
<evidence type="ECO:0000313" key="2">
    <source>
        <dbReference type="Proteomes" id="UP001142055"/>
    </source>
</evidence>
<reference evidence="1" key="1">
    <citation type="submission" date="2022-12" db="EMBL/GenBank/DDBJ databases">
        <title>Genome assemblies of Blomia tropicalis.</title>
        <authorList>
            <person name="Cui Y."/>
        </authorList>
    </citation>
    <scope>NUCLEOTIDE SEQUENCE</scope>
    <source>
        <tissue evidence="1">Adult mites</tissue>
    </source>
</reference>
<proteinExistence type="predicted"/>
<accession>A0A9Q0MG30</accession>
<dbReference type="AlphaFoldDB" id="A0A9Q0MG30"/>
<name>A0A9Q0MG30_BLOTA</name>
<organism evidence="1 2">
    <name type="scientific">Blomia tropicalis</name>
    <name type="common">Mite</name>
    <dbReference type="NCBI Taxonomy" id="40697"/>
    <lineage>
        <taxon>Eukaryota</taxon>
        <taxon>Metazoa</taxon>
        <taxon>Ecdysozoa</taxon>
        <taxon>Arthropoda</taxon>
        <taxon>Chelicerata</taxon>
        <taxon>Arachnida</taxon>
        <taxon>Acari</taxon>
        <taxon>Acariformes</taxon>
        <taxon>Sarcoptiformes</taxon>
        <taxon>Astigmata</taxon>
        <taxon>Glycyphagoidea</taxon>
        <taxon>Echimyopodidae</taxon>
        <taxon>Blomia</taxon>
    </lineage>
</organism>
<gene>
    <name evidence="1" type="ORF">RDWZM_002417</name>
</gene>
<dbReference type="Proteomes" id="UP001142055">
    <property type="component" value="Chromosome 1"/>
</dbReference>
<comment type="caution">
    <text evidence="1">The sequence shown here is derived from an EMBL/GenBank/DDBJ whole genome shotgun (WGS) entry which is preliminary data.</text>
</comment>